<dbReference type="OrthoDB" id="6402335at2759"/>
<reference evidence="1" key="1">
    <citation type="submission" date="2020-07" db="EMBL/GenBank/DDBJ databases">
        <title>The High-quality genome of the commercially important snow crab, Chionoecetes opilio.</title>
        <authorList>
            <person name="Jeong J.-H."/>
            <person name="Ryu S."/>
        </authorList>
    </citation>
    <scope>NUCLEOTIDE SEQUENCE</scope>
    <source>
        <strain evidence="1">MADBK_172401_WGS</strain>
        <tissue evidence="1">Digestive gland</tissue>
    </source>
</reference>
<gene>
    <name evidence="1" type="ORF">GWK47_006955</name>
</gene>
<keyword evidence="2" id="KW-1185">Reference proteome</keyword>
<evidence type="ECO:0000313" key="1">
    <source>
        <dbReference type="EMBL" id="KAG0720140.1"/>
    </source>
</evidence>
<dbReference type="EMBL" id="JACEEZ010013393">
    <property type="protein sequence ID" value="KAG0720140.1"/>
    <property type="molecule type" value="Genomic_DNA"/>
</dbReference>
<dbReference type="AlphaFoldDB" id="A0A8J4YF17"/>
<dbReference type="Proteomes" id="UP000770661">
    <property type="component" value="Unassembled WGS sequence"/>
</dbReference>
<sequence length="128" mass="14278">MATRLLTWISCRPSPLFEIGGRQLAGAVGPLISQFWKGSPCRTKRHLTTRIAEHRGLSHRTGKPCPNHHFQPFGIHSEASGHPISNQDFNILHTSSHDSTRWICESLLTHHHKPSLCAQGTSTPLLCF</sequence>
<organism evidence="1 2">
    <name type="scientific">Chionoecetes opilio</name>
    <name type="common">Atlantic snow crab</name>
    <name type="synonym">Cancer opilio</name>
    <dbReference type="NCBI Taxonomy" id="41210"/>
    <lineage>
        <taxon>Eukaryota</taxon>
        <taxon>Metazoa</taxon>
        <taxon>Ecdysozoa</taxon>
        <taxon>Arthropoda</taxon>
        <taxon>Crustacea</taxon>
        <taxon>Multicrustacea</taxon>
        <taxon>Malacostraca</taxon>
        <taxon>Eumalacostraca</taxon>
        <taxon>Eucarida</taxon>
        <taxon>Decapoda</taxon>
        <taxon>Pleocyemata</taxon>
        <taxon>Brachyura</taxon>
        <taxon>Eubrachyura</taxon>
        <taxon>Majoidea</taxon>
        <taxon>Majidae</taxon>
        <taxon>Chionoecetes</taxon>
    </lineage>
</organism>
<evidence type="ECO:0000313" key="2">
    <source>
        <dbReference type="Proteomes" id="UP000770661"/>
    </source>
</evidence>
<accession>A0A8J4YF17</accession>
<proteinExistence type="predicted"/>
<name>A0A8J4YF17_CHIOP</name>
<comment type="caution">
    <text evidence="1">The sequence shown here is derived from an EMBL/GenBank/DDBJ whole genome shotgun (WGS) entry which is preliminary data.</text>
</comment>
<protein>
    <submittedName>
        <fullName evidence="1">Uncharacterized protein</fullName>
    </submittedName>
</protein>